<dbReference type="InterPro" id="IPR013506">
    <property type="entry name" value="Topo_IIA_bsu_dom2"/>
</dbReference>
<dbReference type="SMART" id="SM00387">
    <property type="entry name" value="HATPase_c"/>
    <property type="match status" value="1"/>
</dbReference>
<dbReference type="InterPro" id="IPR018522">
    <property type="entry name" value="TopoIIA_CS"/>
</dbReference>
<dbReference type="PRINTS" id="PR01159">
    <property type="entry name" value="DNAGYRASEB"/>
</dbReference>
<dbReference type="PROSITE" id="PS00177">
    <property type="entry name" value="TOPOISOMERASE_II"/>
    <property type="match status" value="1"/>
</dbReference>
<evidence type="ECO:0000256" key="4">
    <source>
        <dbReference type="ARBA" id="ARBA00022723"/>
    </source>
</evidence>
<dbReference type="Gene3D" id="3.40.50.670">
    <property type="match status" value="1"/>
</dbReference>
<dbReference type="SMART" id="SM00433">
    <property type="entry name" value="TOP2c"/>
    <property type="match status" value="1"/>
</dbReference>
<dbReference type="SUPFAM" id="SSF55874">
    <property type="entry name" value="ATPase domain of HSP90 chaperone/DNA topoisomerase II/histidine kinase"/>
    <property type="match status" value="1"/>
</dbReference>
<dbReference type="SUPFAM" id="SSF56719">
    <property type="entry name" value="Type II DNA topoisomerase"/>
    <property type="match status" value="1"/>
</dbReference>
<evidence type="ECO:0000256" key="2">
    <source>
        <dbReference type="ARBA" id="ARBA00001946"/>
    </source>
</evidence>
<evidence type="ECO:0000256" key="1">
    <source>
        <dbReference type="ARBA" id="ARBA00000185"/>
    </source>
</evidence>
<evidence type="ECO:0000313" key="13">
    <source>
        <dbReference type="EMBL" id="SEL95579.1"/>
    </source>
</evidence>
<dbReference type="SUPFAM" id="SSF54211">
    <property type="entry name" value="Ribosomal protein S5 domain 2-like"/>
    <property type="match status" value="1"/>
</dbReference>
<dbReference type="PROSITE" id="PS50880">
    <property type="entry name" value="TOPRIM"/>
    <property type="match status" value="1"/>
</dbReference>
<keyword evidence="10 13" id="KW-0413">Isomerase</keyword>
<keyword evidence="4" id="KW-0479">Metal-binding</keyword>
<keyword evidence="5" id="KW-0547">Nucleotide-binding</keyword>
<dbReference type="GO" id="GO:0003677">
    <property type="term" value="F:DNA binding"/>
    <property type="evidence" value="ECO:0007669"/>
    <property type="project" value="UniProtKB-KW"/>
</dbReference>
<evidence type="ECO:0000256" key="9">
    <source>
        <dbReference type="ARBA" id="ARBA00023125"/>
    </source>
</evidence>
<dbReference type="Pfam" id="PF02518">
    <property type="entry name" value="HATPase_c"/>
    <property type="match status" value="1"/>
</dbReference>
<dbReference type="CDD" id="cd00822">
    <property type="entry name" value="TopoII_Trans_DNA_gyrase"/>
    <property type="match status" value="1"/>
</dbReference>
<dbReference type="InterPro" id="IPR013760">
    <property type="entry name" value="Topo_IIA-like_dom_sf"/>
</dbReference>
<dbReference type="GO" id="GO:0005524">
    <property type="term" value="F:ATP binding"/>
    <property type="evidence" value="ECO:0007669"/>
    <property type="project" value="UniProtKB-KW"/>
</dbReference>
<dbReference type="PRINTS" id="PR00418">
    <property type="entry name" value="TPI2FAMILY"/>
</dbReference>
<keyword evidence="8" id="KW-0799">Topoisomerase</keyword>
<dbReference type="Pfam" id="PF00204">
    <property type="entry name" value="DNA_gyraseB"/>
    <property type="match status" value="1"/>
</dbReference>
<dbReference type="GO" id="GO:0006265">
    <property type="term" value="P:DNA topological change"/>
    <property type="evidence" value="ECO:0007669"/>
    <property type="project" value="InterPro"/>
</dbReference>
<evidence type="ECO:0000256" key="5">
    <source>
        <dbReference type="ARBA" id="ARBA00022741"/>
    </source>
</evidence>
<gene>
    <name evidence="13" type="ORF">SAMN04488008_107100</name>
</gene>
<feature type="domain" description="Toprim" evidence="12">
    <location>
        <begin position="408"/>
        <end position="514"/>
    </location>
</feature>
<evidence type="ECO:0000256" key="8">
    <source>
        <dbReference type="ARBA" id="ARBA00023029"/>
    </source>
</evidence>
<evidence type="ECO:0000256" key="10">
    <source>
        <dbReference type="ARBA" id="ARBA00023235"/>
    </source>
</evidence>
<protein>
    <recommendedName>
        <fullName evidence="3">DNA topoisomerase (ATP-hydrolyzing)</fullName>
        <ecNumber evidence="3">5.6.2.2</ecNumber>
    </recommendedName>
</protein>
<evidence type="ECO:0000313" key="14">
    <source>
        <dbReference type="Proteomes" id="UP000198990"/>
    </source>
</evidence>
<dbReference type="InterPro" id="IPR020568">
    <property type="entry name" value="Ribosomal_Su5_D2-typ_SF"/>
</dbReference>
<dbReference type="InterPro" id="IPR036890">
    <property type="entry name" value="HATPase_C_sf"/>
</dbReference>
<dbReference type="AlphaFoldDB" id="A0A1H7UFI4"/>
<sequence>MSQDTQYTEDNIRSLDWKEHIRLRPGMYIGKLGDGSSADDGIYILLKEVIDNCIDEFVMGAGKTIEITIKDKVVKVRDYGRGIPLGKVVDVVSKMNTGGKYDSRAFKKSVGLNGVGTKAVNALSSFFEVQSSRENQLKTAQFSSGNLENEVGPEETTKRKGTKVTFIPDEAIFKHYKYRNEYVERMLKNYVYLNPGLTIVFNGEKFYSENGLKDLLEDNNNMEDMLYPVIHLKGEDIEVAMTHSKTQYSEEYHSFVNGQHTTQGGTHQAAFREAIVKTIREFYKKDYDASDIRKSIISAIALKVTEPVFESQTKTKLGSTDMGGEFPTVRTYINDFIGKYLDNYLHKNPDTADKLQRKIMMAEKERKELSGIRKLARDRAKKSSLHNKKLRDCRVHLSDMKNDRRLESSLFITEGDSASGSITKSRDVNTQAVFSLKGKPLNSYGMSKKIVYENEEFNLLQAALNIEETIEDLRYNNIIIATDADVDGMHIRLLLITFFLQFFPELIKENHLYILQTPLFRVRNKKETIYCYSDEERQHAINKLSGKPEITRFKGLGEISPDEFRHFIGDDIRLEPIMLDKAMSIEELLSFYMGKNTPDRQKFIINNLKVEVDLIKDKVV</sequence>
<dbReference type="FunFam" id="3.40.50.670:FF:000006">
    <property type="entry name" value="DNA topoisomerase (ATP-hydrolyzing)"/>
    <property type="match status" value="1"/>
</dbReference>
<dbReference type="EC" id="5.6.2.2" evidence="3"/>
<keyword evidence="7" id="KW-0460">Magnesium</keyword>
<dbReference type="InterPro" id="IPR014721">
    <property type="entry name" value="Ribsml_uS5_D2-typ_fold_subgr"/>
</dbReference>
<dbReference type="InterPro" id="IPR001241">
    <property type="entry name" value="Topo_IIA"/>
</dbReference>
<dbReference type="InterPro" id="IPR006171">
    <property type="entry name" value="TOPRIM_dom"/>
</dbReference>
<dbReference type="STRING" id="228957.SAMN04488008_107100"/>
<dbReference type="InterPro" id="IPR000565">
    <property type="entry name" value="Topo_IIA_B"/>
</dbReference>
<dbReference type="FunFam" id="3.30.565.10:FF:000063">
    <property type="entry name" value="DNA topoisomerase (ATP-hydrolyzing)"/>
    <property type="match status" value="1"/>
</dbReference>
<keyword evidence="6" id="KW-0067">ATP-binding</keyword>
<dbReference type="RefSeq" id="WP_091625772.1">
    <property type="nucleotide sequence ID" value="NZ_FNZN01000007.1"/>
</dbReference>
<evidence type="ECO:0000256" key="7">
    <source>
        <dbReference type="ARBA" id="ARBA00022842"/>
    </source>
</evidence>
<reference evidence="14" key="1">
    <citation type="submission" date="2016-10" db="EMBL/GenBank/DDBJ databases">
        <authorList>
            <person name="Varghese N."/>
            <person name="Submissions S."/>
        </authorList>
    </citation>
    <scope>NUCLEOTIDE SEQUENCE [LARGE SCALE GENOMIC DNA]</scope>
    <source>
        <strain evidence="14">DSM 16471</strain>
    </source>
</reference>
<evidence type="ECO:0000259" key="12">
    <source>
        <dbReference type="PROSITE" id="PS50880"/>
    </source>
</evidence>
<dbReference type="InterPro" id="IPR013759">
    <property type="entry name" value="Topo_IIA_B_C"/>
</dbReference>
<evidence type="ECO:0000256" key="3">
    <source>
        <dbReference type="ARBA" id="ARBA00012895"/>
    </source>
</evidence>
<comment type="cofactor">
    <cofactor evidence="2">
        <name>Mg(2+)</name>
        <dbReference type="ChEBI" id="CHEBI:18420"/>
    </cofactor>
</comment>
<proteinExistence type="predicted"/>
<dbReference type="PANTHER" id="PTHR45866">
    <property type="entry name" value="DNA GYRASE/TOPOISOMERASE SUBUNIT B"/>
    <property type="match status" value="1"/>
</dbReference>
<accession>A0A1H7UFI4</accession>
<dbReference type="GO" id="GO:0003918">
    <property type="term" value="F:DNA topoisomerase type II (double strand cut, ATP-hydrolyzing) activity"/>
    <property type="evidence" value="ECO:0007669"/>
    <property type="project" value="UniProtKB-EC"/>
</dbReference>
<name>A0A1H7UFI4_9FLAO</name>
<keyword evidence="9" id="KW-0238">DNA-binding</keyword>
<organism evidence="13 14">
    <name type="scientific">Maribacter orientalis</name>
    <dbReference type="NCBI Taxonomy" id="228957"/>
    <lineage>
        <taxon>Bacteria</taxon>
        <taxon>Pseudomonadati</taxon>
        <taxon>Bacteroidota</taxon>
        <taxon>Flavobacteriia</taxon>
        <taxon>Flavobacteriales</taxon>
        <taxon>Flavobacteriaceae</taxon>
        <taxon>Maribacter</taxon>
    </lineage>
</organism>
<dbReference type="Pfam" id="PF01751">
    <property type="entry name" value="Toprim"/>
    <property type="match status" value="1"/>
</dbReference>
<dbReference type="Proteomes" id="UP000198990">
    <property type="component" value="Unassembled WGS sequence"/>
</dbReference>
<dbReference type="Gene3D" id="3.30.565.10">
    <property type="entry name" value="Histidine kinase-like ATPase, C-terminal domain"/>
    <property type="match status" value="1"/>
</dbReference>
<evidence type="ECO:0000256" key="6">
    <source>
        <dbReference type="ARBA" id="ARBA00022840"/>
    </source>
</evidence>
<dbReference type="InterPro" id="IPR003594">
    <property type="entry name" value="HATPase_dom"/>
</dbReference>
<comment type="catalytic activity">
    <reaction evidence="1">
        <text>ATP-dependent breakage, passage and rejoining of double-stranded DNA.</text>
        <dbReference type="EC" id="5.6.2.2"/>
    </reaction>
</comment>
<dbReference type="OrthoDB" id="9802808at2"/>
<dbReference type="EMBL" id="FNZN01000007">
    <property type="protein sequence ID" value="SEL95579.1"/>
    <property type="molecule type" value="Genomic_DNA"/>
</dbReference>
<dbReference type="Gene3D" id="3.30.230.10">
    <property type="match status" value="1"/>
</dbReference>
<dbReference type="CDD" id="cd01030">
    <property type="entry name" value="TOPRIM_TopoIIA_like"/>
    <property type="match status" value="1"/>
</dbReference>
<dbReference type="GO" id="GO:0046872">
    <property type="term" value="F:metal ion binding"/>
    <property type="evidence" value="ECO:0007669"/>
    <property type="project" value="UniProtKB-KW"/>
</dbReference>
<dbReference type="PANTHER" id="PTHR45866:SF2">
    <property type="entry name" value="DNA TOPOISOMERASE (ATP-HYDROLYZING)"/>
    <property type="match status" value="1"/>
</dbReference>
<evidence type="ECO:0000256" key="11">
    <source>
        <dbReference type="ARBA" id="ARBA00063644"/>
    </source>
</evidence>
<comment type="subunit">
    <text evidence="11">Heterotetramer composed of ParC and ParE.</text>
</comment>
<keyword evidence="14" id="KW-1185">Reference proteome</keyword>